<comment type="caution">
    <text evidence="5">The sequence shown here is derived from an EMBL/GenBank/DDBJ whole genome shotgun (WGS) entry which is preliminary data.</text>
</comment>
<dbReference type="InterPro" id="IPR009057">
    <property type="entry name" value="Homeodomain-like_sf"/>
</dbReference>
<evidence type="ECO:0000256" key="3">
    <source>
        <dbReference type="ARBA" id="ARBA00023163"/>
    </source>
</evidence>
<dbReference type="PROSITE" id="PS01124">
    <property type="entry name" value="HTH_ARAC_FAMILY_2"/>
    <property type="match status" value="1"/>
</dbReference>
<keyword evidence="2" id="KW-0238">DNA-binding</keyword>
<reference evidence="5" key="1">
    <citation type="submission" date="2020-10" db="EMBL/GenBank/DDBJ databases">
        <authorList>
            <person name="Gilroy R."/>
        </authorList>
    </citation>
    <scope>NUCLEOTIDE SEQUENCE</scope>
    <source>
        <strain evidence="5">ChiSjej6B24-2974</strain>
    </source>
</reference>
<accession>A0A9D1CWZ7</accession>
<dbReference type="AlphaFoldDB" id="A0A9D1CWZ7"/>
<dbReference type="Pfam" id="PF12833">
    <property type="entry name" value="HTH_18"/>
    <property type="match status" value="1"/>
</dbReference>
<reference evidence="5" key="2">
    <citation type="journal article" date="2021" name="PeerJ">
        <title>Extensive microbial diversity within the chicken gut microbiome revealed by metagenomics and culture.</title>
        <authorList>
            <person name="Gilroy R."/>
            <person name="Ravi A."/>
            <person name="Getino M."/>
            <person name="Pursley I."/>
            <person name="Horton D.L."/>
            <person name="Alikhan N.F."/>
            <person name="Baker D."/>
            <person name="Gharbi K."/>
            <person name="Hall N."/>
            <person name="Watson M."/>
            <person name="Adriaenssens E.M."/>
            <person name="Foster-Nyarko E."/>
            <person name="Jarju S."/>
            <person name="Secka A."/>
            <person name="Antonio M."/>
            <person name="Oren A."/>
            <person name="Chaudhuri R.R."/>
            <person name="La Ragione R."/>
            <person name="Hildebrand F."/>
            <person name="Pallen M.J."/>
        </authorList>
    </citation>
    <scope>NUCLEOTIDE SEQUENCE</scope>
    <source>
        <strain evidence="5">ChiSjej6B24-2974</strain>
    </source>
</reference>
<dbReference type="EMBL" id="DVFZ01000103">
    <property type="protein sequence ID" value="HIQ83602.1"/>
    <property type="molecule type" value="Genomic_DNA"/>
</dbReference>
<dbReference type="SUPFAM" id="SSF51182">
    <property type="entry name" value="RmlC-like cupins"/>
    <property type="match status" value="1"/>
</dbReference>
<proteinExistence type="predicted"/>
<dbReference type="Gene3D" id="1.10.10.60">
    <property type="entry name" value="Homeodomain-like"/>
    <property type="match status" value="2"/>
</dbReference>
<dbReference type="InterPro" id="IPR018060">
    <property type="entry name" value="HTH_AraC"/>
</dbReference>
<dbReference type="PANTHER" id="PTHR46796">
    <property type="entry name" value="HTH-TYPE TRANSCRIPTIONAL ACTIVATOR RHAS-RELATED"/>
    <property type="match status" value="1"/>
</dbReference>
<dbReference type="Proteomes" id="UP000824260">
    <property type="component" value="Unassembled WGS sequence"/>
</dbReference>
<evidence type="ECO:0000313" key="5">
    <source>
        <dbReference type="EMBL" id="HIQ83602.1"/>
    </source>
</evidence>
<evidence type="ECO:0000313" key="6">
    <source>
        <dbReference type="Proteomes" id="UP000824260"/>
    </source>
</evidence>
<dbReference type="Pfam" id="PF02311">
    <property type="entry name" value="AraC_binding"/>
    <property type="match status" value="1"/>
</dbReference>
<keyword evidence="3" id="KW-0804">Transcription</keyword>
<name>A0A9D1CWZ7_9FIRM</name>
<dbReference type="SUPFAM" id="SSF46689">
    <property type="entry name" value="Homeodomain-like"/>
    <property type="match status" value="2"/>
</dbReference>
<gene>
    <name evidence="5" type="ORF">IAA52_10940</name>
</gene>
<organism evidence="5 6">
    <name type="scientific">Candidatus Pullichristensenella stercorigallinarum</name>
    <dbReference type="NCBI Taxonomy" id="2840909"/>
    <lineage>
        <taxon>Bacteria</taxon>
        <taxon>Bacillati</taxon>
        <taxon>Bacillota</taxon>
        <taxon>Clostridia</taxon>
        <taxon>Candidatus Pullichristensenella</taxon>
    </lineage>
</organism>
<evidence type="ECO:0000259" key="4">
    <source>
        <dbReference type="PROSITE" id="PS01124"/>
    </source>
</evidence>
<dbReference type="InterPro" id="IPR003313">
    <property type="entry name" value="AraC-bd"/>
</dbReference>
<dbReference type="CDD" id="cd02208">
    <property type="entry name" value="cupin_RmlC-like"/>
    <property type="match status" value="1"/>
</dbReference>
<feature type="domain" description="HTH araC/xylS-type" evidence="4">
    <location>
        <begin position="194"/>
        <end position="292"/>
    </location>
</feature>
<dbReference type="GO" id="GO:0003700">
    <property type="term" value="F:DNA-binding transcription factor activity"/>
    <property type="evidence" value="ECO:0007669"/>
    <property type="project" value="InterPro"/>
</dbReference>
<evidence type="ECO:0000256" key="1">
    <source>
        <dbReference type="ARBA" id="ARBA00023015"/>
    </source>
</evidence>
<dbReference type="PRINTS" id="PR00032">
    <property type="entry name" value="HTHARAC"/>
</dbReference>
<dbReference type="InterPro" id="IPR050204">
    <property type="entry name" value="AraC_XylS_family_regulators"/>
</dbReference>
<dbReference type="SMART" id="SM00342">
    <property type="entry name" value="HTH_ARAC"/>
    <property type="match status" value="1"/>
</dbReference>
<dbReference type="Gene3D" id="2.60.120.10">
    <property type="entry name" value="Jelly Rolls"/>
    <property type="match status" value="1"/>
</dbReference>
<keyword evidence="1" id="KW-0805">Transcription regulation</keyword>
<protein>
    <submittedName>
        <fullName evidence="5">Helix-turn-helix transcriptional regulator</fullName>
    </submittedName>
</protein>
<dbReference type="InterPro" id="IPR014710">
    <property type="entry name" value="RmlC-like_jellyroll"/>
</dbReference>
<evidence type="ECO:0000256" key="2">
    <source>
        <dbReference type="ARBA" id="ARBA00023125"/>
    </source>
</evidence>
<dbReference type="InterPro" id="IPR011051">
    <property type="entry name" value="RmlC_Cupin_sf"/>
</dbReference>
<dbReference type="InterPro" id="IPR020449">
    <property type="entry name" value="Tscrpt_reg_AraC-type_HTH"/>
</dbReference>
<dbReference type="GO" id="GO:0043565">
    <property type="term" value="F:sequence-specific DNA binding"/>
    <property type="evidence" value="ECO:0007669"/>
    <property type="project" value="InterPro"/>
</dbReference>
<sequence>MQAFVEVMSDGSEHVLYNRPGFAVFTRRERMSAFSKGRVLCHWHEDLEFLAVRQGRMRYSVNGEFFEIGEGEGLFINSCHMHSFECLRGADCAFSSLLVHPSVLGANAYLRENFVRPLSRNDAIACLTLNAATGWQETILRDVCAACEIMEGDDPAAELSVMSLAFEAAALLTRHMPAPGPLAMATDRRSLALRQMLGFVQRHYSEKIAIGDIAAAGGLSVSACCDIFRRHTGQTPGGYLTRYRLQKGMEQLQNPNLSVAEVARCVGFASASYFTECFKRYLHTTPLAYRRDAGAERAAGL</sequence>